<keyword evidence="3" id="KW-1185">Reference proteome</keyword>
<dbReference type="AlphaFoldDB" id="A0ABD2WXG6"/>
<feature type="compositionally biased region" description="Pro residues" evidence="1">
    <location>
        <begin position="166"/>
        <end position="175"/>
    </location>
</feature>
<name>A0ABD2WXG6_9HYME</name>
<evidence type="ECO:0000256" key="1">
    <source>
        <dbReference type="SAM" id="MobiDB-lite"/>
    </source>
</evidence>
<evidence type="ECO:0000313" key="2">
    <source>
        <dbReference type="EMBL" id="KAL3397595.1"/>
    </source>
</evidence>
<sequence length="241" mass="26187">MLICCTLAITRAEARIVVDSSGSSSYGAPEVAPPIKTSSSDAAAAAEKYHPGQVIDVLYTDLDPAQQQQLRLQQSQHSRDQPQLLVAQASYAVAPTPGDREPSEQQQQQQPQPFVPSNYAVASSPLQPITNYPPPRATNNYAYVQRTRSTPYSSHYSPIGISGPRPTGPPPPPPANSELYYQQREQRVQPSAAGPQQVLYSQLQTDAYFPANQWSPAAPVLSHASFNLPSRASFSRARCLS</sequence>
<evidence type="ECO:0008006" key="4">
    <source>
        <dbReference type="Google" id="ProtNLM"/>
    </source>
</evidence>
<dbReference type="Proteomes" id="UP001627154">
    <property type="component" value="Unassembled WGS sequence"/>
</dbReference>
<proteinExistence type="predicted"/>
<feature type="region of interest" description="Disordered" evidence="1">
    <location>
        <begin position="152"/>
        <end position="178"/>
    </location>
</feature>
<dbReference type="EMBL" id="JBJJXI010000062">
    <property type="protein sequence ID" value="KAL3397595.1"/>
    <property type="molecule type" value="Genomic_DNA"/>
</dbReference>
<gene>
    <name evidence="2" type="ORF">TKK_008692</name>
</gene>
<reference evidence="2 3" key="1">
    <citation type="journal article" date="2024" name="bioRxiv">
        <title>A reference genome for Trichogramma kaykai: A tiny desert-dwelling parasitoid wasp with competing sex-ratio distorters.</title>
        <authorList>
            <person name="Culotta J."/>
            <person name="Lindsey A.R."/>
        </authorList>
    </citation>
    <scope>NUCLEOTIDE SEQUENCE [LARGE SCALE GENOMIC DNA]</scope>
    <source>
        <strain evidence="2 3">KSX58</strain>
    </source>
</reference>
<comment type="caution">
    <text evidence="2">The sequence shown here is derived from an EMBL/GenBank/DDBJ whole genome shotgun (WGS) entry which is preliminary data.</text>
</comment>
<accession>A0ABD2WXG6</accession>
<feature type="region of interest" description="Disordered" evidence="1">
    <location>
        <begin position="94"/>
        <end position="120"/>
    </location>
</feature>
<feature type="region of interest" description="Disordered" evidence="1">
    <location>
        <begin position="19"/>
        <end position="44"/>
    </location>
</feature>
<organism evidence="2 3">
    <name type="scientific">Trichogramma kaykai</name>
    <dbReference type="NCBI Taxonomy" id="54128"/>
    <lineage>
        <taxon>Eukaryota</taxon>
        <taxon>Metazoa</taxon>
        <taxon>Ecdysozoa</taxon>
        <taxon>Arthropoda</taxon>
        <taxon>Hexapoda</taxon>
        <taxon>Insecta</taxon>
        <taxon>Pterygota</taxon>
        <taxon>Neoptera</taxon>
        <taxon>Endopterygota</taxon>
        <taxon>Hymenoptera</taxon>
        <taxon>Apocrita</taxon>
        <taxon>Proctotrupomorpha</taxon>
        <taxon>Chalcidoidea</taxon>
        <taxon>Trichogrammatidae</taxon>
        <taxon>Trichogramma</taxon>
    </lineage>
</organism>
<evidence type="ECO:0000313" key="3">
    <source>
        <dbReference type="Proteomes" id="UP001627154"/>
    </source>
</evidence>
<protein>
    <recommendedName>
        <fullName evidence="4">PDZ domain-containing protein</fullName>
    </recommendedName>
</protein>